<evidence type="ECO:0000259" key="1">
    <source>
        <dbReference type="Pfam" id="PF22016"/>
    </source>
</evidence>
<dbReference type="Pfam" id="PF22016">
    <property type="entry name" value="DUF6933"/>
    <property type="match status" value="1"/>
</dbReference>
<evidence type="ECO:0000313" key="3">
    <source>
        <dbReference type="Proteomes" id="UP000830639"/>
    </source>
</evidence>
<reference evidence="2 3" key="1">
    <citation type="submission" date="2022-04" db="EMBL/GenBank/DDBJ databases">
        <title>Mechanism of arsenic methylation and mitigation arsenic toxicity by Bacillus sp. LH14 from an Arsenic-Contaminated Paddy Soil.</title>
        <authorList>
            <person name="Wang D."/>
        </authorList>
    </citation>
    <scope>NUCLEOTIDE SEQUENCE [LARGE SCALE GENOMIC DNA]</scope>
    <source>
        <strain evidence="2 3">LH14</strain>
    </source>
</reference>
<keyword evidence="3" id="KW-1185">Reference proteome</keyword>
<dbReference type="EMBL" id="CP096034">
    <property type="protein sequence ID" value="UPM55526.1"/>
    <property type="molecule type" value="Genomic_DNA"/>
</dbReference>
<dbReference type="RefSeq" id="WP_248268536.1">
    <property type="nucleotide sequence ID" value="NZ_CP096034.1"/>
</dbReference>
<gene>
    <name evidence="2" type="ORF">MY490_06735</name>
</gene>
<evidence type="ECO:0000313" key="2">
    <source>
        <dbReference type="EMBL" id="UPM55526.1"/>
    </source>
</evidence>
<dbReference type="InterPro" id="IPR053864">
    <property type="entry name" value="DUF6933"/>
</dbReference>
<organism evidence="2 3">
    <name type="scientific">Gottfriedia acidiceleris</name>
    <dbReference type="NCBI Taxonomy" id="371036"/>
    <lineage>
        <taxon>Bacteria</taxon>
        <taxon>Bacillati</taxon>
        <taxon>Bacillota</taxon>
        <taxon>Bacilli</taxon>
        <taxon>Bacillales</taxon>
        <taxon>Bacillaceae</taxon>
        <taxon>Gottfriedia</taxon>
    </lineage>
</organism>
<accession>A0ABY4JNW0</accession>
<name>A0ABY4JNW0_9BACI</name>
<sequence>MYIQLTKKLSDEMKIKVDKPDLSNENQLFCWHANIFKIGRKKCVLVMNNVTRYCFVMYGLLKKDFTNFEELMKRSIVTNFLANEFDVEKVDQYMKQLGEVQYTATSDRSILSQMNDMIYLAESYVYRLAEKGEIISLLHLNLKLNQTPLCKLNAFPNELMKEALDEFLSNKESFGNL</sequence>
<proteinExistence type="predicted"/>
<protein>
    <recommendedName>
        <fullName evidence="1">DUF6933 domain-containing protein</fullName>
    </recommendedName>
</protein>
<dbReference type="Proteomes" id="UP000830639">
    <property type="component" value="Chromosome"/>
</dbReference>
<feature type="domain" description="DUF6933" evidence="1">
    <location>
        <begin position="2"/>
        <end position="149"/>
    </location>
</feature>